<reference evidence="2 3" key="1">
    <citation type="submission" date="2016-10" db="EMBL/GenBank/DDBJ databases">
        <authorList>
            <person name="de Groot N.N."/>
        </authorList>
    </citation>
    <scope>NUCLEOTIDE SEQUENCE [LARGE SCALE GENOMIC DNA]</scope>
    <source>
        <strain evidence="2 3">DSM 19706</strain>
    </source>
</reference>
<dbReference type="EMBL" id="FOHK01000008">
    <property type="protein sequence ID" value="SET47623.1"/>
    <property type="molecule type" value="Genomic_DNA"/>
</dbReference>
<accession>A0A1I0ES28</accession>
<protein>
    <recommendedName>
        <fullName evidence="4">START domain-containing protein</fullName>
    </recommendedName>
</protein>
<feature type="signal peptide" evidence="1">
    <location>
        <begin position="1"/>
        <end position="26"/>
    </location>
</feature>
<feature type="chain" id="PRO_5011594421" description="START domain-containing protein" evidence="1">
    <location>
        <begin position="27"/>
        <end position="235"/>
    </location>
</feature>
<organism evidence="2 3">
    <name type="scientific">Thalassotalea agarivorans</name>
    <name type="common">Thalassomonas agarivorans</name>
    <dbReference type="NCBI Taxonomy" id="349064"/>
    <lineage>
        <taxon>Bacteria</taxon>
        <taxon>Pseudomonadati</taxon>
        <taxon>Pseudomonadota</taxon>
        <taxon>Gammaproteobacteria</taxon>
        <taxon>Alteromonadales</taxon>
        <taxon>Colwelliaceae</taxon>
        <taxon>Thalassotalea</taxon>
    </lineage>
</organism>
<dbReference type="InterPro" id="IPR023393">
    <property type="entry name" value="START-like_dom_sf"/>
</dbReference>
<evidence type="ECO:0000256" key="1">
    <source>
        <dbReference type="SAM" id="SignalP"/>
    </source>
</evidence>
<keyword evidence="3" id="KW-1185">Reference proteome</keyword>
<evidence type="ECO:0008006" key="4">
    <source>
        <dbReference type="Google" id="ProtNLM"/>
    </source>
</evidence>
<keyword evidence="1" id="KW-0732">Signal</keyword>
<dbReference type="AlphaFoldDB" id="A0A1I0ES28"/>
<sequence>MQCLRSVFMIKIIVICFALCPFIAAGEQSERDWEIHKKNKHASVAFRPSEFDKLIEVQAQFTIDSTLSGFLLFLQDTDHIPNWVASARKSHLVEQHTPTKNSFLTTFDTLWPFSNRYMYVDSDIVQNQDLSIEINVRNSKHPIPKHIDVESLTAIDVKRAKWIVKPTSDKKLAITYQIVADPGGVVPYWLSNKFALNNMWRSIVSIQQQLPQSRWQQHRHSALIEKKLINATVPY</sequence>
<proteinExistence type="predicted"/>
<gene>
    <name evidence="2" type="ORF">SAMN05660429_01897</name>
</gene>
<dbReference type="Gene3D" id="3.30.530.20">
    <property type="match status" value="1"/>
</dbReference>
<dbReference type="SUPFAM" id="SSF55961">
    <property type="entry name" value="Bet v1-like"/>
    <property type="match status" value="1"/>
</dbReference>
<dbReference type="STRING" id="349064.SAMN05660429_01897"/>
<evidence type="ECO:0000313" key="3">
    <source>
        <dbReference type="Proteomes" id="UP000199308"/>
    </source>
</evidence>
<dbReference type="Proteomes" id="UP000199308">
    <property type="component" value="Unassembled WGS sequence"/>
</dbReference>
<evidence type="ECO:0000313" key="2">
    <source>
        <dbReference type="EMBL" id="SET47623.1"/>
    </source>
</evidence>
<name>A0A1I0ES28_THASX</name>